<gene>
    <name evidence="2" type="ORF">AAY24_00650</name>
</gene>
<keyword evidence="3" id="KW-1185">Reference proteome</keyword>
<dbReference type="Pfam" id="PF07238">
    <property type="entry name" value="PilZ"/>
    <property type="match status" value="1"/>
</dbReference>
<protein>
    <recommendedName>
        <fullName evidence="1">PilZ domain-containing protein</fullName>
    </recommendedName>
</protein>
<accession>A0A0F7JUX8</accession>
<dbReference type="GO" id="GO:0035438">
    <property type="term" value="F:cyclic-di-GMP binding"/>
    <property type="evidence" value="ECO:0007669"/>
    <property type="project" value="InterPro"/>
</dbReference>
<dbReference type="AlphaFoldDB" id="A0A0F7JUX8"/>
<dbReference type="EMBL" id="CP011412">
    <property type="protein sequence ID" value="AKH19099.1"/>
    <property type="molecule type" value="Genomic_DNA"/>
</dbReference>
<dbReference type="KEGG" id="seds:AAY24_00650"/>
<organism evidence="2 3">
    <name type="scientific">Sedimenticola thiotaurini</name>
    <dbReference type="NCBI Taxonomy" id="1543721"/>
    <lineage>
        <taxon>Bacteria</taxon>
        <taxon>Pseudomonadati</taxon>
        <taxon>Pseudomonadota</taxon>
        <taxon>Gammaproteobacteria</taxon>
        <taxon>Chromatiales</taxon>
        <taxon>Sedimenticolaceae</taxon>
        <taxon>Sedimenticola</taxon>
    </lineage>
</organism>
<dbReference type="Proteomes" id="UP000034410">
    <property type="component" value="Chromosome"/>
</dbReference>
<evidence type="ECO:0000259" key="1">
    <source>
        <dbReference type="Pfam" id="PF07238"/>
    </source>
</evidence>
<proteinExistence type="predicted"/>
<feature type="domain" description="PilZ" evidence="1">
    <location>
        <begin position="101"/>
        <end position="182"/>
    </location>
</feature>
<sequence length="199" mass="22013">MNTDQNERRQFFRIDDSLSLSYRQIPADQLAGSVESLETGVDSDFTVVSSLAAVSQEMAGTLNKIDRRQPEVASYLKSLDKKIEILGRVLMAHTTELLGQPAQSVNLSGTGISFQVEEAIQPGTILELKLLLTPSYAGILCFAEVIGCDPTGDQSDPQRYNLRATFAHIRERDRDVLIQHVIQRQGAQIRQARAAQGQQ</sequence>
<dbReference type="InterPro" id="IPR009875">
    <property type="entry name" value="PilZ_domain"/>
</dbReference>
<evidence type="ECO:0000313" key="3">
    <source>
        <dbReference type="Proteomes" id="UP000034410"/>
    </source>
</evidence>
<evidence type="ECO:0000313" key="2">
    <source>
        <dbReference type="EMBL" id="AKH19099.1"/>
    </source>
</evidence>
<reference evidence="2 3" key="1">
    <citation type="journal article" date="2015" name="Genome Announc.">
        <title>Complete Genome Sequence of Sedimenticola thiotaurini Strain SIP-G1, a Polyphosphate- and Polyhydroxyalkanoate-Accumulating Sulfur-Oxidizing Gammaproteobacterium Isolated from Salt Marsh Sediments.</title>
        <authorList>
            <person name="Flood B.E."/>
            <person name="Jones D.S."/>
            <person name="Bailey J.V."/>
        </authorList>
    </citation>
    <scope>NUCLEOTIDE SEQUENCE [LARGE SCALE GENOMIC DNA]</scope>
    <source>
        <strain evidence="2 3">SIP-G1</strain>
    </source>
</reference>
<name>A0A0F7JUX8_9GAMM</name>
<dbReference type="OrthoDB" id="5567005at2"/>